<feature type="region of interest" description="Disordered" evidence="1">
    <location>
        <begin position="1"/>
        <end position="25"/>
    </location>
</feature>
<proteinExistence type="predicted"/>
<evidence type="ECO:0000313" key="3">
    <source>
        <dbReference type="Proteomes" id="UP000214566"/>
    </source>
</evidence>
<gene>
    <name evidence="2" type="ORF">THIARS_90185</name>
</gene>
<accession>A0A238D9V7</accession>
<dbReference type="EMBL" id="FLMQ01000058">
    <property type="protein sequence ID" value="SBP90035.1"/>
    <property type="molecule type" value="Genomic_DNA"/>
</dbReference>
<name>A0A238D9V7_THIDL</name>
<evidence type="ECO:0000313" key="2">
    <source>
        <dbReference type="EMBL" id="SBP90035.1"/>
    </source>
</evidence>
<organism evidence="2 3">
    <name type="scientific">Thiomonas delicata</name>
    <name type="common">Thiomonas cuprina</name>
    <dbReference type="NCBI Taxonomy" id="364030"/>
    <lineage>
        <taxon>Bacteria</taxon>
        <taxon>Pseudomonadati</taxon>
        <taxon>Pseudomonadota</taxon>
        <taxon>Betaproteobacteria</taxon>
        <taxon>Burkholderiales</taxon>
        <taxon>Thiomonas</taxon>
    </lineage>
</organism>
<dbReference type="AlphaFoldDB" id="A0A238D9V7"/>
<protein>
    <submittedName>
        <fullName evidence="2">Uncharacterized protein</fullName>
    </submittedName>
</protein>
<evidence type="ECO:0000256" key="1">
    <source>
        <dbReference type="SAM" id="MobiDB-lite"/>
    </source>
</evidence>
<feature type="region of interest" description="Disordered" evidence="1">
    <location>
        <begin position="126"/>
        <end position="188"/>
    </location>
</feature>
<feature type="compositionally biased region" description="Polar residues" evidence="1">
    <location>
        <begin position="132"/>
        <end position="141"/>
    </location>
</feature>
<sequence>MPPVCQSRRMPGARIPPPRSSTRLTTSAAACNAARALSETSSSWMIDRAARAPSLPIFGTVRLHPLQPPPPAPQGGCGQGESEPAACRDENANCRIVRADREDHDGEDLKVGQDMDVPRQVLQRLVADHKTQPTGPSSVQPSGKRRHRAGERGAGGCGQDHHGAVKPQGLGSCHEFSGEEEAGSPGRLGYGVIRQHDHAPEEAYAPQNAVWVHAGSALRRAHACSRPEPTRVRRLRCADSGRHCPQRSARTHLVQPIESPLTQQLLQICAVYGVSPFFASTGTKGAAGRRCLQLRFDSFLELRTFERFAQEQGLRAATQEIDTTEDPGSWCAPTPPCVDSALPAPWILPSSRLAAMRRSAPNSR</sequence>
<dbReference type="Proteomes" id="UP000214566">
    <property type="component" value="Unassembled WGS sequence"/>
</dbReference>
<reference evidence="2 3" key="1">
    <citation type="submission" date="2016-06" db="EMBL/GenBank/DDBJ databases">
        <authorList>
            <person name="Kjaerup R.B."/>
            <person name="Dalgaard T.S."/>
            <person name="Juul-Madsen H.R."/>
        </authorList>
    </citation>
    <scope>NUCLEOTIDE SEQUENCE [LARGE SCALE GENOMIC DNA]</scope>
    <source>
        <strain evidence="2 3">DSM 16361</strain>
    </source>
</reference>
<keyword evidence="3" id="KW-1185">Reference proteome</keyword>